<evidence type="ECO:0000313" key="2">
    <source>
        <dbReference type="EMBL" id="KAA1159787.1"/>
    </source>
</evidence>
<feature type="transmembrane region" description="Helical" evidence="1">
    <location>
        <begin position="21"/>
        <end position="41"/>
    </location>
</feature>
<sequence>MSSPQSRKWYQGWSGLWLKEAGPASYFVPSIFATIFSPLFIGSEPVILNLLAMFAIICIYASLALQSIRLQATEWQALVVDYCQHVTQQGKVFIAIINGFMLINAAIEQSIHLLSTIFVANTLGLGLWLLCRVSSHLFTLGCYIIFTTGIISCVLLEKTPVFLIPIAIVTYLVLLVFKDKFGQPYHFSSHAFANYRHGVQSGWSPVPVGFLSSYSKYLNKQLFPLSYFVGPSLSQFTILLVGLSASAIIINFFYDISKHSMFSLTNVLLALFTLCQWSRSQRTQSWELLYTLPIYNSTAQAKSAFIQSALKFTIYVGIFCFIVTLPLIGQQQWQFVYAANFSLTACAAFLASFIIGNIVKNTSIMGILLCFSYGGHMALSTYIIQSDNGFTDLVLISLYVCSLALLNRFSAKYL</sequence>
<feature type="transmembrane region" description="Helical" evidence="1">
    <location>
        <begin position="390"/>
        <end position="409"/>
    </location>
</feature>
<feature type="transmembrane region" description="Helical" evidence="1">
    <location>
        <begin position="312"/>
        <end position="329"/>
    </location>
</feature>
<feature type="transmembrane region" description="Helical" evidence="1">
    <location>
        <begin position="47"/>
        <end position="68"/>
    </location>
</feature>
<dbReference type="Proteomes" id="UP000324162">
    <property type="component" value="Unassembled WGS sequence"/>
</dbReference>
<feature type="transmembrane region" description="Helical" evidence="1">
    <location>
        <begin position="161"/>
        <end position="177"/>
    </location>
</feature>
<comment type="caution">
    <text evidence="2">The sequence shown here is derived from an EMBL/GenBank/DDBJ whole genome shotgun (WGS) entry which is preliminary data.</text>
</comment>
<gene>
    <name evidence="2" type="ORF">EU508_11685</name>
</gene>
<accession>A0AB73BFX3</accession>
<keyword evidence="1" id="KW-0812">Transmembrane</keyword>
<evidence type="ECO:0000256" key="1">
    <source>
        <dbReference type="SAM" id="Phobius"/>
    </source>
</evidence>
<name>A0AB73BFX3_9GAMM</name>
<dbReference type="EMBL" id="SEUK01000050">
    <property type="protein sequence ID" value="KAA1159787.1"/>
    <property type="molecule type" value="Genomic_DNA"/>
</dbReference>
<reference evidence="2 3" key="1">
    <citation type="submission" date="2019-01" db="EMBL/GenBank/DDBJ databases">
        <title>Genome sequences of marine Pseudoalteromonas species.</title>
        <authorList>
            <person name="Boraston A.B."/>
            <person name="Hehemann J.-H."/>
            <person name="Vickers C.J."/>
            <person name="Salama-Alber O."/>
            <person name="Abe K."/>
            <person name="Hettle A.J."/>
        </authorList>
    </citation>
    <scope>NUCLEOTIDE SEQUENCE [LARGE SCALE GENOMIC DNA]</scope>
    <source>
        <strain evidence="2 3">PS42</strain>
    </source>
</reference>
<organism evidence="2 3">
    <name type="scientific">Pseudoalteromonas fuliginea</name>
    <dbReference type="NCBI Taxonomy" id="1872678"/>
    <lineage>
        <taxon>Bacteria</taxon>
        <taxon>Pseudomonadati</taxon>
        <taxon>Pseudomonadota</taxon>
        <taxon>Gammaproteobacteria</taxon>
        <taxon>Alteromonadales</taxon>
        <taxon>Pseudoalteromonadaceae</taxon>
        <taxon>Pseudoalteromonas</taxon>
    </lineage>
</organism>
<evidence type="ECO:0000313" key="3">
    <source>
        <dbReference type="Proteomes" id="UP000324162"/>
    </source>
</evidence>
<feature type="transmembrane region" description="Helical" evidence="1">
    <location>
        <begin position="366"/>
        <end position="384"/>
    </location>
</feature>
<feature type="transmembrane region" description="Helical" evidence="1">
    <location>
        <begin position="89"/>
        <end position="107"/>
    </location>
</feature>
<feature type="transmembrane region" description="Helical" evidence="1">
    <location>
        <begin position="335"/>
        <end position="359"/>
    </location>
</feature>
<dbReference type="RefSeq" id="WP_149614436.1">
    <property type="nucleotide sequence ID" value="NZ_SEUK01000050.1"/>
</dbReference>
<dbReference type="AlphaFoldDB" id="A0AB73BFX3"/>
<protein>
    <submittedName>
        <fullName evidence="2">ABC transporter permease</fullName>
    </submittedName>
</protein>
<keyword evidence="1" id="KW-0472">Membrane</keyword>
<keyword evidence="1" id="KW-1133">Transmembrane helix</keyword>
<feature type="transmembrane region" description="Helical" evidence="1">
    <location>
        <begin position="137"/>
        <end position="155"/>
    </location>
</feature>
<proteinExistence type="predicted"/>
<feature type="transmembrane region" description="Helical" evidence="1">
    <location>
        <begin position="225"/>
        <end position="254"/>
    </location>
</feature>